<keyword evidence="1" id="KW-0732">Signal</keyword>
<evidence type="ECO:0000313" key="3">
    <source>
        <dbReference type="Proteomes" id="UP001501742"/>
    </source>
</evidence>
<feature type="chain" id="PRO_5047200731" evidence="1">
    <location>
        <begin position="20"/>
        <end position="498"/>
    </location>
</feature>
<dbReference type="EMBL" id="BAAAJX010000006">
    <property type="protein sequence ID" value="GAA1493332.1"/>
    <property type="molecule type" value="Genomic_DNA"/>
</dbReference>
<comment type="caution">
    <text evidence="2">The sequence shown here is derived from an EMBL/GenBank/DDBJ whole genome shotgun (WGS) entry which is preliminary data.</text>
</comment>
<evidence type="ECO:0000256" key="1">
    <source>
        <dbReference type="SAM" id="SignalP"/>
    </source>
</evidence>
<name>A0ABN1ZCI8_9MICO</name>
<organism evidence="2 3">
    <name type="scientific">Curtobacterium herbarum</name>
    <dbReference type="NCBI Taxonomy" id="150122"/>
    <lineage>
        <taxon>Bacteria</taxon>
        <taxon>Bacillati</taxon>
        <taxon>Actinomycetota</taxon>
        <taxon>Actinomycetes</taxon>
        <taxon>Micrococcales</taxon>
        <taxon>Microbacteriaceae</taxon>
        <taxon>Curtobacterium</taxon>
    </lineage>
</organism>
<dbReference type="Proteomes" id="UP001501742">
    <property type="component" value="Unassembled WGS sequence"/>
</dbReference>
<proteinExistence type="predicted"/>
<protein>
    <submittedName>
        <fullName evidence="2">Uncharacterized protein</fullName>
    </submittedName>
</protein>
<feature type="signal peptide" evidence="1">
    <location>
        <begin position="1"/>
        <end position="19"/>
    </location>
</feature>
<evidence type="ECO:0000313" key="2">
    <source>
        <dbReference type="EMBL" id="GAA1493332.1"/>
    </source>
</evidence>
<reference evidence="2 3" key="1">
    <citation type="journal article" date="2019" name="Int. J. Syst. Evol. Microbiol.">
        <title>The Global Catalogue of Microorganisms (GCM) 10K type strain sequencing project: providing services to taxonomists for standard genome sequencing and annotation.</title>
        <authorList>
            <consortium name="The Broad Institute Genomics Platform"/>
            <consortium name="The Broad Institute Genome Sequencing Center for Infectious Disease"/>
            <person name="Wu L."/>
            <person name="Ma J."/>
        </authorList>
    </citation>
    <scope>NUCLEOTIDE SEQUENCE [LARGE SCALE GENOMIC DNA]</scope>
    <source>
        <strain evidence="2 3">JCM 12140</strain>
    </source>
</reference>
<accession>A0ABN1ZCI8</accession>
<keyword evidence="3" id="KW-1185">Reference proteome</keyword>
<sequence length="498" mass="52714">MTRRRVTTIAVGAAFVALVGTTISVVPDARPAQAATSQQVEAPDFASEVYGDPWDYSNTEDQNTDEVGTPTSVSAGKLKVALRSGDQVSLVQTVSGSLPYGRDGASKPVNASKYKSLSFSMDQPFTRQIGAVYWWTCREKTSACGGGITFPVTAGSHVYDLALSKSSELQGKKPFSGNIVALRLDPVVLPAGKTGSASIDWVRLHGTGGSRAAYPPGTYGGITVAPRPRPVVDSPNPSQGVDLATRQRGKPWVFTSPDAMQGIGVKYATILGYNNAGVTARNSGQYPGDSQLSLPVSRFAASTYHNLSIEYTYDGSYSLKSTAGGGKMARLIWFDPSSTVPQIGNDILTYSHGNAREIRLDLNAQNDLDEDALNPKLGWAGRTVSALRFDPNEDPGALTWHLRALHLRADPTAVGSTTITFHDAAWVAGTTATVFVAGGGSNTWRPIADDIAVKKGSNSVPFSIAKLPASKYRVKVTITHPGVASAVGMASSTITMRR</sequence>
<gene>
    <name evidence="2" type="ORF">GCM10009627_16780</name>
</gene>